<feature type="region of interest" description="Disordered" evidence="1">
    <location>
        <begin position="17"/>
        <end position="63"/>
    </location>
</feature>
<reference evidence="2 3" key="1">
    <citation type="submission" date="2017-02" db="EMBL/GenBank/DDBJ databases">
        <title>Complete genome sequences of Mycobacterium kansasii strains isolated from rhesus macaques.</title>
        <authorList>
            <person name="Panda A."/>
            <person name="Nagaraj S."/>
            <person name="Zhao X."/>
            <person name="Tettelin H."/>
            <person name="Detolla L.J."/>
        </authorList>
    </citation>
    <scope>NUCLEOTIDE SEQUENCE [LARGE SCALE GENOMIC DNA]</scope>
    <source>
        <strain evidence="2 3">11-3813</strain>
    </source>
</reference>
<evidence type="ECO:0000313" key="3">
    <source>
        <dbReference type="Proteomes" id="UP000189229"/>
    </source>
</evidence>
<accession>A0A1V3WC78</accession>
<organism evidence="2 3">
    <name type="scientific">Mycobacterium kansasii</name>
    <dbReference type="NCBI Taxonomy" id="1768"/>
    <lineage>
        <taxon>Bacteria</taxon>
        <taxon>Bacillati</taxon>
        <taxon>Actinomycetota</taxon>
        <taxon>Actinomycetes</taxon>
        <taxon>Mycobacteriales</taxon>
        <taxon>Mycobacteriaceae</taxon>
        <taxon>Mycobacterium</taxon>
    </lineage>
</organism>
<dbReference type="EMBL" id="MVBM01000012">
    <property type="protein sequence ID" value="OOK64472.1"/>
    <property type="molecule type" value="Genomic_DNA"/>
</dbReference>
<comment type="caution">
    <text evidence="2">The sequence shown here is derived from an EMBL/GenBank/DDBJ whole genome shotgun (WGS) entry which is preliminary data.</text>
</comment>
<dbReference type="Proteomes" id="UP000189229">
    <property type="component" value="Unassembled WGS sequence"/>
</dbReference>
<feature type="compositionally biased region" description="Low complexity" evidence="1">
    <location>
        <begin position="24"/>
        <end position="36"/>
    </location>
</feature>
<protein>
    <submittedName>
        <fullName evidence="2">Uncharacterized protein</fullName>
    </submittedName>
</protein>
<dbReference type="AlphaFoldDB" id="A0A1V3WC78"/>
<evidence type="ECO:0000256" key="1">
    <source>
        <dbReference type="SAM" id="MobiDB-lite"/>
    </source>
</evidence>
<name>A0A1V3WC78_MYCKA</name>
<gene>
    <name evidence="2" type="ORF">BZL30_9170</name>
</gene>
<proteinExistence type="predicted"/>
<sequence>MRDKEVELRDYYRGASRARGTWQAHRASAGYSSAARRAGDRAGRQARLGQSPELPGARTALDR</sequence>
<evidence type="ECO:0000313" key="2">
    <source>
        <dbReference type="EMBL" id="OOK64472.1"/>
    </source>
</evidence>